<keyword evidence="3" id="KW-1185">Reference proteome</keyword>
<reference evidence="3" key="1">
    <citation type="journal article" date="2019" name="Int. J. Syst. Evol. Microbiol.">
        <title>The Global Catalogue of Microorganisms (GCM) 10K type strain sequencing project: providing services to taxonomists for standard genome sequencing and annotation.</title>
        <authorList>
            <consortium name="The Broad Institute Genomics Platform"/>
            <consortium name="The Broad Institute Genome Sequencing Center for Infectious Disease"/>
            <person name="Wu L."/>
            <person name="Ma J."/>
        </authorList>
    </citation>
    <scope>NUCLEOTIDE SEQUENCE [LARGE SCALE GENOMIC DNA]</scope>
    <source>
        <strain evidence="3">CGMCC 4.7638</strain>
    </source>
</reference>
<dbReference type="Proteomes" id="UP001597542">
    <property type="component" value="Unassembled WGS sequence"/>
</dbReference>
<name>A0ABW5ID76_9PSEU</name>
<comment type="caution">
    <text evidence="2">The sequence shown here is derived from an EMBL/GenBank/DDBJ whole genome shotgun (WGS) entry which is preliminary data.</text>
</comment>
<accession>A0ABW5ID76</accession>
<sequence length="122" mass="11996">MAHRKRLGPGWLAGICVLGVIGMIGNACGSKDAGPSAPASVTVPLTTASAPAYSPTPSSDLPATPDTPTYSPSSGDAVDTGTGSGVTGAPLPDDSGGSVHVPHIPHPHVRTCVGGKHIHICS</sequence>
<dbReference type="RefSeq" id="WP_344280851.1">
    <property type="nucleotide sequence ID" value="NZ_BAAAHV010000017.1"/>
</dbReference>
<feature type="compositionally biased region" description="Low complexity" evidence="1">
    <location>
        <begin position="48"/>
        <end position="59"/>
    </location>
</feature>
<evidence type="ECO:0000256" key="1">
    <source>
        <dbReference type="SAM" id="MobiDB-lite"/>
    </source>
</evidence>
<dbReference type="EMBL" id="JBHUKQ010000023">
    <property type="protein sequence ID" value="MFD2486592.1"/>
    <property type="molecule type" value="Genomic_DNA"/>
</dbReference>
<evidence type="ECO:0000313" key="2">
    <source>
        <dbReference type="EMBL" id="MFD2486592.1"/>
    </source>
</evidence>
<evidence type="ECO:0008006" key="4">
    <source>
        <dbReference type="Google" id="ProtNLM"/>
    </source>
</evidence>
<evidence type="ECO:0000313" key="3">
    <source>
        <dbReference type="Proteomes" id="UP001597542"/>
    </source>
</evidence>
<feature type="region of interest" description="Disordered" evidence="1">
    <location>
        <begin position="48"/>
        <end position="103"/>
    </location>
</feature>
<organism evidence="2 3">
    <name type="scientific">Amycolatopsis albidoflavus</name>
    <dbReference type="NCBI Taxonomy" id="102226"/>
    <lineage>
        <taxon>Bacteria</taxon>
        <taxon>Bacillati</taxon>
        <taxon>Actinomycetota</taxon>
        <taxon>Actinomycetes</taxon>
        <taxon>Pseudonocardiales</taxon>
        <taxon>Pseudonocardiaceae</taxon>
        <taxon>Amycolatopsis</taxon>
    </lineage>
</organism>
<proteinExistence type="predicted"/>
<gene>
    <name evidence="2" type="ORF">ACFSUT_40410</name>
</gene>
<protein>
    <recommendedName>
        <fullName evidence="4">Lipoprotein</fullName>
    </recommendedName>
</protein>